<dbReference type="Gene3D" id="3.40.50.1820">
    <property type="entry name" value="alpha/beta hydrolase"/>
    <property type="match status" value="1"/>
</dbReference>
<organism evidence="4 5">
    <name type="scientific">SAR86 cluster bacterium</name>
    <dbReference type="NCBI Taxonomy" id="2030880"/>
    <lineage>
        <taxon>Bacteria</taxon>
        <taxon>Pseudomonadati</taxon>
        <taxon>Pseudomonadota</taxon>
        <taxon>Gammaproteobacteria</taxon>
        <taxon>SAR86 cluster</taxon>
    </lineage>
</organism>
<proteinExistence type="predicted"/>
<keyword evidence="2" id="KW-1133">Transmembrane helix</keyword>
<reference evidence="5" key="1">
    <citation type="submission" date="2017-08" db="EMBL/GenBank/DDBJ databases">
        <title>A dynamic microbial community with high functional redundancy inhabits the cold, oxic subseafloor aquifer.</title>
        <authorList>
            <person name="Tully B.J."/>
            <person name="Wheat C.G."/>
            <person name="Glazer B.T."/>
            <person name="Huber J.A."/>
        </authorList>
    </citation>
    <scope>NUCLEOTIDE SEQUENCE [LARGE SCALE GENOMIC DNA]</scope>
</reference>
<dbReference type="SMART" id="SM00939">
    <property type="entry name" value="PepX_C"/>
    <property type="match status" value="1"/>
</dbReference>
<keyword evidence="2" id="KW-0472">Membrane</keyword>
<dbReference type="SUPFAM" id="SSF53474">
    <property type="entry name" value="alpha/beta-Hydrolases"/>
    <property type="match status" value="1"/>
</dbReference>
<evidence type="ECO:0000256" key="1">
    <source>
        <dbReference type="ARBA" id="ARBA00022801"/>
    </source>
</evidence>
<dbReference type="Proteomes" id="UP000218327">
    <property type="component" value="Unassembled WGS sequence"/>
</dbReference>
<name>A0A2A5B6C8_9GAMM</name>
<dbReference type="InterPro" id="IPR008979">
    <property type="entry name" value="Galactose-bd-like_sf"/>
</dbReference>
<evidence type="ECO:0000313" key="5">
    <source>
        <dbReference type="Proteomes" id="UP000218327"/>
    </source>
</evidence>
<evidence type="ECO:0000259" key="3">
    <source>
        <dbReference type="SMART" id="SM00939"/>
    </source>
</evidence>
<evidence type="ECO:0000313" key="4">
    <source>
        <dbReference type="EMBL" id="PCJ27089.1"/>
    </source>
</evidence>
<dbReference type="Pfam" id="PF08530">
    <property type="entry name" value="PepX_C"/>
    <property type="match status" value="1"/>
</dbReference>
<comment type="caution">
    <text evidence="4">The sequence shown here is derived from an EMBL/GenBank/DDBJ whole genome shotgun (WGS) entry which is preliminary data.</text>
</comment>
<dbReference type="SUPFAM" id="SSF49785">
    <property type="entry name" value="Galactose-binding domain-like"/>
    <property type="match status" value="1"/>
</dbReference>
<sequence>MKNLSKVWRPGFLSYVCVVISALIFAQISLAQEENKQVVMVPMRDDVKLATNIYLPEGDGPWPVVVTRTPYNKNSADRSAQIYNENGYVLVSQDVRGRYESEGVDQPFEVDMEDGYDTVEWIVAQSFSNGKTGIFGTSAPGITSNLAAASAPPHLTAAYITVAPDSLFYRSRFLGGVFKESHSGGWLRGQGISEERIAAYKARAVLDQGWRDTDFLFHRENVEIPVYNVGGWHDIYAEGSISNFMYLQSEGNEAARGKQKLYMGAFGHGVLQGDLTYPGSGVIYGDIEQQLRWWAYWLKNEDNGIMDEPAVSYYMMASARKGNVSTKNRLINAEVWPPQSEKTKFYLQPSMSIDTAAPTRDSASISYKFDPENPVGTVGGQNLGADVGPRDQREIGERQDYLRFMTPALEKDVVVAGHIDMELYVSTDVLDTDFVVKLVDIYPDGYEALILDYPIRARFRDGQEASDVKLMTPGSIEKLKINMWSTAQTFEKGHKIGIHITSSNYPRFAVNPNNGAALDDLDTPAQIATNTIYFDAQHPSAIILPVITEGL</sequence>
<gene>
    <name evidence="4" type="ORF">COA96_04020</name>
</gene>
<dbReference type="InterPro" id="IPR029058">
    <property type="entry name" value="AB_hydrolase_fold"/>
</dbReference>
<dbReference type="GO" id="GO:0008239">
    <property type="term" value="F:dipeptidyl-peptidase activity"/>
    <property type="evidence" value="ECO:0007669"/>
    <property type="project" value="InterPro"/>
</dbReference>
<dbReference type="InterPro" id="IPR000383">
    <property type="entry name" value="Xaa-Pro-like_dom"/>
</dbReference>
<feature type="transmembrane region" description="Helical" evidence="2">
    <location>
        <begin position="12"/>
        <end position="30"/>
    </location>
</feature>
<keyword evidence="2" id="KW-0812">Transmembrane</keyword>
<feature type="domain" description="Xaa-Pro dipeptidyl-peptidase C-terminal" evidence="3">
    <location>
        <begin position="291"/>
        <end position="543"/>
    </location>
</feature>
<dbReference type="AlphaFoldDB" id="A0A2A5B6C8"/>
<keyword evidence="1" id="KW-0378">Hydrolase</keyword>
<accession>A0A2A5B6C8</accession>
<dbReference type="Pfam" id="PF02129">
    <property type="entry name" value="Peptidase_S15"/>
    <property type="match status" value="1"/>
</dbReference>
<dbReference type="NCBIfam" id="TIGR00976">
    <property type="entry name" value="CocE_NonD"/>
    <property type="match status" value="2"/>
</dbReference>
<evidence type="ECO:0000256" key="2">
    <source>
        <dbReference type="SAM" id="Phobius"/>
    </source>
</evidence>
<dbReference type="PANTHER" id="PTHR43056:SF10">
    <property type="entry name" value="COCE_NOND FAMILY, PUTATIVE (AFU_ORTHOLOGUE AFUA_7G00600)-RELATED"/>
    <property type="match status" value="1"/>
</dbReference>
<dbReference type="InterPro" id="IPR013736">
    <property type="entry name" value="Xaa-Pro_dipept_C"/>
</dbReference>
<protein>
    <recommendedName>
        <fullName evidence="3">Xaa-Pro dipeptidyl-peptidase C-terminal domain-containing protein</fullName>
    </recommendedName>
</protein>
<dbReference type="InterPro" id="IPR050585">
    <property type="entry name" value="Xaa-Pro_dipeptidyl-ppase/CocE"/>
</dbReference>
<dbReference type="Gene3D" id="2.60.120.260">
    <property type="entry name" value="Galactose-binding domain-like"/>
    <property type="match status" value="1"/>
</dbReference>
<dbReference type="InterPro" id="IPR005674">
    <property type="entry name" value="CocE/Ser_esterase"/>
</dbReference>
<dbReference type="EMBL" id="NVVJ01000008">
    <property type="protein sequence ID" value="PCJ27089.1"/>
    <property type="molecule type" value="Genomic_DNA"/>
</dbReference>
<dbReference type="PANTHER" id="PTHR43056">
    <property type="entry name" value="PEPTIDASE S9 PROLYL OLIGOPEPTIDASE"/>
    <property type="match status" value="1"/>
</dbReference>